<dbReference type="Proteomes" id="UP000029424">
    <property type="component" value="Chromosome 2"/>
</dbReference>
<keyword evidence="2" id="KW-1185">Reference proteome</keyword>
<evidence type="ECO:0000313" key="1">
    <source>
        <dbReference type="EMBL" id="AIO70276.1"/>
    </source>
</evidence>
<dbReference type="AlphaFoldDB" id="A0AAI8FR22"/>
<name>A0AAI8FR22_9BURK</name>
<evidence type="ECO:0000313" key="2">
    <source>
        <dbReference type="Proteomes" id="UP000029424"/>
    </source>
</evidence>
<protein>
    <submittedName>
        <fullName evidence="1">Uncharacterized protein</fullName>
    </submittedName>
</protein>
<dbReference type="KEGG" id="bok:DM82_5615"/>
<gene>
    <name evidence="1" type="ORF">DM82_5615</name>
</gene>
<organism evidence="1 2">
    <name type="scientific">Burkholderia oklahomensis</name>
    <dbReference type="NCBI Taxonomy" id="342113"/>
    <lineage>
        <taxon>Bacteria</taxon>
        <taxon>Pseudomonadati</taxon>
        <taxon>Pseudomonadota</taxon>
        <taxon>Betaproteobacteria</taxon>
        <taxon>Burkholderiales</taxon>
        <taxon>Burkholderiaceae</taxon>
        <taxon>Burkholderia</taxon>
        <taxon>pseudomallei group</taxon>
    </lineage>
</organism>
<accession>A0AAI8FR22</accession>
<proteinExistence type="predicted"/>
<reference evidence="1 2" key="1">
    <citation type="submission" date="2014-06" db="EMBL/GenBank/DDBJ databases">
        <authorList>
            <person name="Bishop-Lilly K.A."/>
            <person name="Broomall S.M."/>
            <person name="Chain P.S."/>
            <person name="Chertkov O."/>
            <person name="Coyne S.R."/>
            <person name="Daligault H.E."/>
            <person name="Davenport K.W."/>
            <person name="Erkkila T."/>
            <person name="Frey K.G."/>
            <person name="Gibbons H.S."/>
            <person name="Gu W."/>
            <person name="Jaissle J."/>
            <person name="Johnson S.L."/>
            <person name="Koroleva G.I."/>
            <person name="Ladner J.T."/>
            <person name="Lo C.-C."/>
            <person name="Minogue T.D."/>
            <person name="Munk C."/>
            <person name="Palacios G.F."/>
            <person name="Redden C.L."/>
            <person name="Rosenzweig C.N."/>
            <person name="Scholz M.B."/>
            <person name="Teshima H."/>
            <person name="Xu Y."/>
        </authorList>
    </citation>
    <scope>NUCLEOTIDE SEQUENCE [LARGE SCALE GENOMIC DNA]</scope>
    <source>
        <strain evidence="1 2">EO147</strain>
    </source>
</reference>
<dbReference type="EMBL" id="CP008727">
    <property type="protein sequence ID" value="AIO70276.1"/>
    <property type="molecule type" value="Genomic_DNA"/>
</dbReference>
<sequence length="189" mass="21130">MNLAMSKVAAAEQILNPVLLDVENKLQRDVAAINDLSGDADLDKAIGSLADTLTGALLLELLLVWLVKNDALSFWRGVFEAMVSDVASFDSHLPRVRDYVKKSILTVVDLDSIIKDARARLEAEVARITALLQQAVQNVDGCSGYRNLWCGFKTRKMIALQQRSVNLAVRIARKRRIDDLNVLRHHVRR</sequence>